<dbReference type="InterPro" id="IPR040521">
    <property type="entry name" value="KDZ"/>
</dbReference>
<keyword evidence="2" id="KW-1185">Reference proteome</keyword>
<sequence>GLAATGLGTVDCARHNMKCPNAVGDLQKGERYINMNYLFFSTLCHSILNTLNVSYDIAC</sequence>
<gene>
    <name evidence="1" type="ORF">CY34DRAFT_67334</name>
</gene>
<organism evidence="1 2">
    <name type="scientific">Suillus luteus UH-Slu-Lm8-n1</name>
    <dbReference type="NCBI Taxonomy" id="930992"/>
    <lineage>
        <taxon>Eukaryota</taxon>
        <taxon>Fungi</taxon>
        <taxon>Dikarya</taxon>
        <taxon>Basidiomycota</taxon>
        <taxon>Agaricomycotina</taxon>
        <taxon>Agaricomycetes</taxon>
        <taxon>Agaricomycetidae</taxon>
        <taxon>Boletales</taxon>
        <taxon>Suillineae</taxon>
        <taxon>Suillaceae</taxon>
        <taxon>Suillus</taxon>
    </lineage>
</organism>
<feature type="non-terminal residue" evidence="1">
    <location>
        <position position="59"/>
    </location>
</feature>
<evidence type="ECO:0000313" key="2">
    <source>
        <dbReference type="Proteomes" id="UP000054485"/>
    </source>
</evidence>
<dbReference type="HOGENOM" id="CLU_2967554_0_0_1"/>
<evidence type="ECO:0000313" key="1">
    <source>
        <dbReference type="EMBL" id="KIK37228.1"/>
    </source>
</evidence>
<dbReference type="STRING" id="930992.A0A0D0AZE8"/>
<reference evidence="1 2" key="1">
    <citation type="submission" date="2014-04" db="EMBL/GenBank/DDBJ databases">
        <authorList>
            <consortium name="DOE Joint Genome Institute"/>
            <person name="Kuo A."/>
            <person name="Ruytinx J."/>
            <person name="Rineau F."/>
            <person name="Colpaert J."/>
            <person name="Kohler A."/>
            <person name="Nagy L.G."/>
            <person name="Floudas D."/>
            <person name="Copeland A."/>
            <person name="Barry K.W."/>
            <person name="Cichocki N."/>
            <person name="Veneault-Fourrey C."/>
            <person name="LaButti K."/>
            <person name="Lindquist E.A."/>
            <person name="Lipzen A."/>
            <person name="Lundell T."/>
            <person name="Morin E."/>
            <person name="Murat C."/>
            <person name="Sun H."/>
            <person name="Tunlid A."/>
            <person name="Henrissat B."/>
            <person name="Grigoriev I.V."/>
            <person name="Hibbett D.S."/>
            <person name="Martin F."/>
            <person name="Nordberg H.P."/>
            <person name="Cantor M.N."/>
            <person name="Hua S.X."/>
        </authorList>
    </citation>
    <scope>NUCLEOTIDE SEQUENCE [LARGE SCALE GENOMIC DNA]</scope>
    <source>
        <strain evidence="1 2">UH-Slu-Lm8-n1</strain>
    </source>
</reference>
<name>A0A0D0AZE8_9AGAM</name>
<accession>A0A0D0AZE8</accession>
<dbReference type="Proteomes" id="UP000054485">
    <property type="component" value="Unassembled WGS sequence"/>
</dbReference>
<dbReference type="EMBL" id="KN835468">
    <property type="protein sequence ID" value="KIK37228.1"/>
    <property type="molecule type" value="Genomic_DNA"/>
</dbReference>
<feature type="non-terminal residue" evidence="1">
    <location>
        <position position="1"/>
    </location>
</feature>
<reference evidence="2" key="2">
    <citation type="submission" date="2015-01" db="EMBL/GenBank/DDBJ databases">
        <title>Evolutionary Origins and Diversification of the Mycorrhizal Mutualists.</title>
        <authorList>
            <consortium name="DOE Joint Genome Institute"/>
            <consortium name="Mycorrhizal Genomics Consortium"/>
            <person name="Kohler A."/>
            <person name="Kuo A."/>
            <person name="Nagy L.G."/>
            <person name="Floudas D."/>
            <person name="Copeland A."/>
            <person name="Barry K.W."/>
            <person name="Cichocki N."/>
            <person name="Veneault-Fourrey C."/>
            <person name="LaButti K."/>
            <person name="Lindquist E.A."/>
            <person name="Lipzen A."/>
            <person name="Lundell T."/>
            <person name="Morin E."/>
            <person name="Murat C."/>
            <person name="Riley R."/>
            <person name="Ohm R."/>
            <person name="Sun H."/>
            <person name="Tunlid A."/>
            <person name="Henrissat B."/>
            <person name="Grigoriev I.V."/>
            <person name="Hibbett D.S."/>
            <person name="Martin F."/>
        </authorList>
    </citation>
    <scope>NUCLEOTIDE SEQUENCE [LARGE SCALE GENOMIC DNA]</scope>
    <source>
        <strain evidence="2">UH-Slu-Lm8-n1</strain>
    </source>
</reference>
<dbReference type="Pfam" id="PF18758">
    <property type="entry name" value="KDZ"/>
    <property type="match status" value="1"/>
</dbReference>
<dbReference type="AlphaFoldDB" id="A0A0D0AZE8"/>
<protein>
    <submittedName>
        <fullName evidence="1">Uncharacterized protein</fullName>
    </submittedName>
</protein>
<proteinExistence type="predicted"/>
<dbReference type="OrthoDB" id="3257768at2759"/>
<dbReference type="InParanoid" id="A0A0D0AZE8"/>